<organism evidence="1">
    <name type="scientific">Glycine soja</name>
    <name type="common">Wild soybean</name>
    <dbReference type="NCBI Taxonomy" id="3848"/>
    <lineage>
        <taxon>Eukaryota</taxon>
        <taxon>Viridiplantae</taxon>
        <taxon>Streptophyta</taxon>
        <taxon>Embryophyta</taxon>
        <taxon>Tracheophyta</taxon>
        <taxon>Spermatophyta</taxon>
        <taxon>Magnoliopsida</taxon>
        <taxon>eudicotyledons</taxon>
        <taxon>Gunneridae</taxon>
        <taxon>Pentapetalae</taxon>
        <taxon>rosids</taxon>
        <taxon>fabids</taxon>
        <taxon>Fabales</taxon>
        <taxon>Fabaceae</taxon>
        <taxon>Papilionoideae</taxon>
        <taxon>50 kb inversion clade</taxon>
        <taxon>NPAAA clade</taxon>
        <taxon>indigoferoid/millettioid clade</taxon>
        <taxon>Phaseoleae</taxon>
        <taxon>Glycine</taxon>
        <taxon>Glycine subgen. Soja</taxon>
    </lineage>
</organism>
<evidence type="ECO:0000313" key="1">
    <source>
        <dbReference type="EMBL" id="KHN01761.1"/>
    </source>
</evidence>
<gene>
    <name evidence="1" type="ORF">glysoja_047719</name>
</gene>
<name>A0A0B2NXC8_GLYSO</name>
<dbReference type="AlphaFoldDB" id="A0A0B2NXC8"/>
<dbReference type="EMBL" id="KN670780">
    <property type="protein sequence ID" value="KHN01761.1"/>
    <property type="molecule type" value="Genomic_DNA"/>
</dbReference>
<proteinExistence type="predicted"/>
<accession>A0A0B2NXC8</accession>
<sequence length="71" mass="7483">MHNVSQNPGTNDGRAYVTKGKVAGAMHKKQPKPSYDAKSEAAQVVNGCNGYSVYSGPAPVSGYSSRTIGYF</sequence>
<dbReference type="Proteomes" id="UP000053555">
    <property type="component" value="Unassembled WGS sequence"/>
</dbReference>
<reference evidence="1" key="1">
    <citation type="submission" date="2014-07" db="EMBL/GenBank/DDBJ databases">
        <title>Identification of a novel salt tolerance gene in wild soybean by whole-genome sequencing.</title>
        <authorList>
            <person name="Lam H.-M."/>
            <person name="Qi X."/>
            <person name="Li M.-W."/>
            <person name="Liu X."/>
            <person name="Xie M."/>
            <person name="Ni M."/>
            <person name="Xu X."/>
        </authorList>
    </citation>
    <scope>NUCLEOTIDE SEQUENCE [LARGE SCALE GENOMIC DNA]</scope>
    <source>
        <tissue evidence="1">Root</tissue>
    </source>
</reference>
<protein>
    <submittedName>
        <fullName evidence="1">Uncharacterized protein</fullName>
    </submittedName>
</protein>